<evidence type="ECO:0000313" key="3">
    <source>
        <dbReference type="Proteomes" id="UP001456524"/>
    </source>
</evidence>
<name>A0ABR1XUT8_9PEZI</name>
<feature type="region of interest" description="Disordered" evidence="1">
    <location>
        <begin position="1"/>
        <end position="50"/>
    </location>
</feature>
<dbReference type="EMBL" id="JBBWUH010000005">
    <property type="protein sequence ID" value="KAK8167049.1"/>
    <property type="molecule type" value="Genomic_DNA"/>
</dbReference>
<protein>
    <submittedName>
        <fullName evidence="2">Uncharacterized protein</fullName>
    </submittedName>
</protein>
<dbReference type="Proteomes" id="UP001456524">
    <property type="component" value="Unassembled WGS sequence"/>
</dbReference>
<organism evidence="2 3">
    <name type="scientific">Phyllosticta citrichinensis</name>
    <dbReference type="NCBI Taxonomy" id="1130410"/>
    <lineage>
        <taxon>Eukaryota</taxon>
        <taxon>Fungi</taxon>
        <taxon>Dikarya</taxon>
        <taxon>Ascomycota</taxon>
        <taxon>Pezizomycotina</taxon>
        <taxon>Dothideomycetes</taxon>
        <taxon>Dothideomycetes incertae sedis</taxon>
        <taxon>Botryosphaeriales</taxon>
        <taxon>Phyllostictaceae</taxon>
        <taxon>Phyllosticta</taxon>
    </lineage>
</organism>
<feature type="region of interest" description="Disordered" evidence="1">
    <location>
        <begin position="175"/>
        <end position="218"/>
    </location>
</feature>
<keyword evidence="3" id="KW-1185">Reference proteome</keyword>
<sequence length="255" mass="28129">MALLPLPSGSEPGAPSSVAGRTTNRTDAARSTTNTTNTARDSTLSQIYPPSVRPINFPRFQTTTDATLYPIRLFPDKMDCVLNTAHGRSLSSAIAKLTALPLTDAERTMLVCHIDELQSRVYSFRAVAMTYFLKVLHDDFESKVERKQPSKARLITILRLVTDFRFTMEEVLTTGSHATGPKAARQRSRPAQENARPSSTQQRKSPPNQTSPDLASDGPNKLTIYTQCWDCGSVQERPFVLGLALMDDHCGACQQ</sequence>
<evidence type="ECO:0000256" key="1">
    <source>
        <dbReference type="SAM" id="MobiDB-lite"/>
    </source>
</evidence>
<evidence type="ECO:0000313" key="2">
    <source>
        <dbReference type="EMBL" id="KAK8167049.1"/>
    </source>
</evidence>
<proteinExistence type="predicted"/>
<accession>A0ABR1XUT8</accession>
<gene>
    <name evidence="2" type="ORF">IWX90DRAFT_504129</name>
</gene>
<feature type="compositionally biased region" description="Low complexity" evidence="1">
    <location>
        <begin position="21"/>
        <end position="43"/>
    </location>
</feature>
<feature type="compositionally biased region" description="Polar residues" evidence="1">
    <location>
        <begin position="189"/>
        <end position="213"/>
    </location>
</feature>
<reference evidence="2 3" key="1">
    <citation type="journal article" date="2022" name="G3 (Bethesda)">
        <title>Enemy or ally: a genomic approach to elucidate the lifestyle of Phyllosticta citrichinaensis.</title>
        <authorList>
            <person name="Buijs V.A."/>
            <person name="Groenewald J.Z."/>
            <person name="Haridas S."/>
            <person name="LaButti K.M."/>
            <person name="Lipzen A."/>
            <person name="Martin F.M."/>
            <person name="Barry K."/>
            <person name="Grigoriev I.V."/>
            <person name="Crous P.W."/>
            <person name="Seidl M.F."/>
        </authorList>
    </citation>
    <scope>NUCLEOTIDE SEQUENCE [LARGE SCALE GENOMIC DNA]</scope>
    <source>
        <strain evidence="2 3">CBS 129764</strain>
    </source>
</reference>
<comment type="caution">
    <text evidence="2">The sequence shown here is derived from an EMBL/GenBank/DDBJ whole genome shotgun (WGS) entry which is preliminary data.</text>
</comment>